<evidence type="ECO:0000313" key="3">
    <source>
        <dbReference type="Proteomes" id="UP001500967"/>
    </source>
</evidence>
<comment type="caution">
    <text evidence="2">The sequence shown here is derived from an EMBL/GenBank/DDBJ whole genome shotgun (WGS) entry which is preliminary data.</text>
</comment>
<name>A0ABN0UXS2_9ACTN</name>
<proteinExistence type="predicted"/>
<dbReference type="EMBL" id="BAAAGX010000023">
    <property type="protein sequence ID" value="GAA0264959.1"/>
    <property type="molecule type" value="Genomic_DNA"/>
</dbReference>
<accession>A0ABN0UXS2</accession>
<protein>
    <submittedName>
        <fullName evidence="2">Uncharacterized protein</fullName>
    </submittedName>
</protein>
<dbReference type="Proteomes" id="UP001500967">
    <property type="component" value="Unassembled WGS sequence"/>
</dbReference>
<dbReference type="InterPro" id="IPR011335">
    <property type="entry name" value="Restrct_endonuc-II-like"/>
</dbReference>
<keyword evidence="3" id="KW-1185">Reference proteome</keyword>
<evidence type="ECO:0000256" key="1">
    <source>
        <dbReference type="SAM" id="MobiDB-lite"/>
    </source>
</evidence>
<dbReference type="SUPFAM" id="SSF52980">
    <property type="entry name" value="Restriction endonuclease-like"/>
    <property type="match status" value="1"/>
</dbReference>
<organism evidence="2 3">
    <name type="scientific">Cryptosporangium japonicum</name>
    <dbReference type="NCBI Taxonomy" id="80872"/>
    <lineage>
        <taxon>Bacteria</taxon>
        <taxon>Bacillati</taxon>
        <taxon>Actinomycetota</taxon>
        <taxon>Actinomycetes</taxon>
        <taxon>Cryptosporangiales</taxon>
        <taxon>Cryptosporangiaceae</taxon>
        <taxon>Cryptosporangium</taxon>
    </lineage>
</organism>
<sequence>MSEASGELGPGVRVAVRAGLETLVGTVISRYENPSGARLVIELDDRGDGGDSTISVPAEDASPVTNESEVPPPGSWVGEAALVRALTDSIDQSDSSWVEEIIPSAMVGSTRYDLLVSGPNGATVVVEVKLAQHPVSVDLADRIWHQLMTYRTHDPSAKWLAVSNQHFSPAAMKFLNGHGVTTWTWRNNRDNEGFVRALKKMLTETA</sequence>
<reference evidence="2 3" key="1">
    <citation type="journal article" date="2019" name="Int. J. Syst. Evol. Microbiol.">
        <title>The Global Catalogue of Microorganisms (GCM) 10K type strain sequencing project: providing services to taxonomists for standard genome sequencing and annotation.</title>
        <authorList>
            <consortium name="The Broad Institute Genomics Platform"/>
            <consortium name="The Broad Institute Genome Sequencing Center for Infectious Disease"/>
            <person name="Wu L."/>
            <person name="Ma J."/>
        </authorList>
    </citation>
    <scope>NUCLEOTIDE SEQUENCE [LARGE SCALE GENOMIC DNA]</scope>
    <source>
        <strain evidence="2 3">JCM 10425</strain>
    </source>
</reference>
<evidence type="ECO:0000313" key="2">
    <source>
        <dbReference type="EMBL" id="GAA0264959.1"/>
    </source>
</evidence>
<feature type="region of interest" description="Disordered" evidence="1">
    <location>
        <begin position="46"/>
        <end position="74"/>
    </location>
</feature>
<gene>
    <name evidence="2" type="ORF">GCM10009539_59260</name>
</gene>